<evidence type="ECO:0000256" key="6">
    <source>
        <dbReference type="SAM" id="MobiDB-lite"/>
    </source>
</evidence>
<keyword evidence="2" id="KW-0963">Cytoplasm</keyword>
<dbReference type="GO" id="GO:0010975">
    <property type="term" value="P:regulation of neuron projection development"/>
    <property type="evidence" value="ECO:0007669"/>
    <property type="project" value="TreeGrafter"/>
</dbReference>
<evidence type="ECO:0000256" key="1">
    <source>
        <dbReference type="ARBA" id="ARBA00004430"/>
    </source>
</evidence>
<dbReference type="PROSITE" id="PS51336">
    <property type="entry name" value="DM10"/>
    <property type="match status" value="3"/>
</dbReference>
<organism evidence="8 9">
    <name type="scientific">Petromyzon marinus</name>
    <name type="common">Sea lamprey</name>
    <dbReference type="NCBI Taxonomy" id="7757"/>
    <lineage>
        <taxon>Eukaryota</taxon>
        <taxon>Metazoa</taxon>
        <taxon>Chordata</taxon>
        <taxon>Craniata</taxon>
        <taxon>Vertebrata</taxon>
        <taxon>Cyclostomata</taxon>
        <taxon>Hyperoartia</taxon>
        <taxon>Petromyzontiformes</taxon>
        <taxon>Petromyzontidae</taxon>
        <taxon>Petromyzon</taxon>
    </lineage>
</organism>
<dbReference type="Pfam" id="PF06565">
    <property type="entry name" value="DM10_dom"/>
    <property type="match status" value="3"/>
</dbReference>
<feature type="domain" description="DM10" evidence="7">
    <location>
        <begin position="428"/>
        <end position="535"/>
    </location>
</feature>
<gene>
    <name evidence="9" type="primary">EFHC2</name>
</gene>
<dbReference type="PANTHER" id="PTHR12086">
    <property type="entry name" value="EF-HAND DOMAIN C-TERMINAL CONTAINING PROTEIN"/>
    <property type="match status" value="1"/>
</dbReference>
<keyword evidence="8" id="KW-1185">Reference proteome</keyword>
<feature type="compositionally biased region" description="Acidic residues" evidence="6">
    <location>
        <begin position="613"/>
        <end position="632"/>
    </location>
</feature>
<comment type="subcellular location">
    <subcellularLocation>
        <location evidence="1">Cytoplasm</location>
        <location evidence="1">Cytoskeleton</location>
        <location evidence="1">Cilium axoneme</location>
    </subcellularLocation>
</comment>
<evidence type="ECO:0000256" key="5">
    <source>
        <dbReference type="ARBA" id="ARBA00023273"/>
    </source>
</evidence>
<feature type="compositionally biased region" description="Pro residues" evidence="6">
    <location>
        <begin position="377"/>
        <end position="389"/>
    </location>
</feature>
<dbReference type="Gene3D" id="2.30.29.170">
    <property type="match status" value="3"/>
</dbReference>
<keyword evidence="3" id="KW-0677">Repeat</keyword>
<dbReference type="KEGG" id="pmrn:116957874"/>
<feature type="region of interest" description="Disordered" evidence="6">
    <location>
        <begin position="370"/>
        <end position="396"/>
    </location>
</feature>
<proteinExistence type="predicted"/>
<feature type="domain" description="DM10" evidence="7">
    <location>
        <begin position="69"/>
        <end position="176"/>
    </location>
</feature>
<dbReference type="CTD" id="80258"/>
<dbReference type="RefSeq" id="XP_032836199.1">
    <property type="nucleotide sequence ID" value="XM_032980308.1"/>
</dbReference>
<accession>A0AAJ7UH52</accession>
<feature type="domain" description="DM10" evidence="7">
    <location>
        <begin position="220"/>
        <end position="365"/>
    </location>
</feature>
<evidence type="ECO:0000313" key="8">
    <source>
        <dbReference type="Proteomes" id="UP001318040"/>
    </source>
</evidence>
<name>A0AAJ7UH52_PETMA</name>
<feature type="region of interest" description="Disordered" evidence="6">
    <location>
        <begin position="182"/>
        <end position="205"/>
    </location>
</feature>
<dbReference type="InterPro" id="IPR040193">
    <property type="entry name" value="EFHC1/EFHC2/EFHB"/>
</dbReference>
<evidence type="ECO:0000256" key="2">
    <source>
        <dbReference type="ARBA" id="ARBA00022490"/>
    </source>
</evidence>
<dbReference type="FunFam" id="2.30.29.170:FF:000002">
    <property type="entry name" value="EF-hand domain (C-terminal) containing 1"/>
    <property type="match status" value="1"/>
</dbReference>
<dbReference type="AlphaFoldDB" id="A0AAJ7UH52"/>
<evidence type="ECO:0000256" key="3">
    <source>
        <dbReference type="ARBA" id="ARBA00022737"/>
    </source>
</evidence>
<dbReference type="InterPro" id="IPR006602">
    <property type="entry name" value="DM10_dom"/>
</dbReference>
<dbReference type="Proteomes" id="UP001318040">
    <property type="component" value="Chromosome 64"/>
</dbReference>
<keyword evidence="5" id="KW-0966">Cell projection</keyword>
<sequence>MALPLLPGNVFNSNLGRDSFRRQQSLDVCNGVIVVRQGASAALLSSPARSALPPALGMPRTTPSWLAYSNQVLSFEGFTREEVPQSPVETRRVRHVRVLFFLEDDSIQVLEPQVKNAGMPQGTIIRRQRIPLPGPRSERCYTAEDLNVGHDVVFFSRAFTLASCDAFTRHFLRRLGVRPGPDAPVPADPYTSGRDALEGSQRPRRPYERVDTLRQFLERDRQVLRFDCAWHDEEGVDEEGVEGGPRRLVLHYFLADDTVELRETLPPNSGRDAAPVFLRRGRLPKLAPQPLRLPGASGDRTVLNVLGSVGLGGRFILDSLKTGAPSEEFYTDGDLRVGATVNAWGRPLHLLACDGFTRQYLSDTYGAESVGAVASPPGSPPRTPPPRVPPYNGFGSEEDTRHGCLSLVPKPPQKDFRKFVELGRQGLDGHVLRFTAEMKSGNPLDEGRRFVVSYFLEDDTISVFEQEQRNSGVVAGRFLERGAVEKPGQPRFGAAAPARFLAPDLHVGAVVALHGRPLRLTGADRYTLRYMETHRDEFAEADASLAVEKLRASLGAGEGPRAFRAACIEADALGTGALPWAQFRALVRMACGPQSLSDHGLITLARRFHVDREDDDDDEEEKKGDVEEEEEGAMMTARMKRMRRRREDEVGAACRKLLRARRFEEFPVLLEEFAQRDAARSGWLCVREARSVCKSLHLPVDDSLLHDLLDTFSQGAEQAMVDYERMVGAIKWRENASVDLARPHQVSAGEEGGEAGDEVSMVPAGGVSYAHLLEELFGTPE</sequence>
<dbReference type="GO" id="GO:0005930">
    <property type="term" value="C:axoneme"/>
    <property type="evidence" value="ECO:0007669"/>
    <property type="project" value="UniProtKB-SubCell"/>
</dbReference>
<dbReference type="FunFam" id="2.30.29.170:FF:000004">
    <property type="entry name" value="EF-hand domain containing 2"/>
    <property type="match status" value="1"/>
</dbReference>
<dbReference type="PANTHER" id="PTHR12086:SF11">
    <property type="entry name" value="EF-HAND DOMAIN-CONTAINING FAMILY MEMBER C2"/>
    <property type="match status" value="1"/>
</dbReference>
<dbReference type="SMART" id="SM00676">
    <property type="entry name" value="DM10"/>
    <property type="match status" value="3"/>
</dbReference>
<protein>
    <submittedName>
        <fullName evidence="9">EF-hand domain-containing family member C2</fullName>
    </submittedName>
</protein>
<keyword evidence="4" id="KW-0206">Cytoskeleton</keyword>
<reference evidence="9" key="1">
    <citation type="submission" date="2025-08" db="UniProtKB">
        <authorList>
            <consortium name="RefSeq"/>
        </authorList>
    </citation>
    <scope>IDENTIFICATION</scope>
    <source>
        <tissue evidence="9">Sperm</tissue>
    </source>
</reference>
<feature type="region of interest" description="Disordered" evidence="6">
    <location>
        <begin position="612"/>
        <end position="633"/>
    </location>
</feature>
<evidence type="ECO:0000256" key="4">
    <source>
        <dbReference type="ARBA" id="ARBA00023212"/>
    </source>
</evidence>
<evidence type="ECO:0000313" key="9">
    <source>
        <dbReference type="RefSeq" id="XP_032836199.1"/>
    </source>
</evidence>
<dbReference type="GO" id="GO:0005874">
    <property type="term" value="C:microtubule"/>
    <property type="evidence" value="ECO:0007669"/>
    <property type="project" value="TreeGrafter"/>
</dbReference>
<evidence type="ECO:0000259" key="7">
    <source>
        <dbReference type="PROSITE" id="PS51336"/>
    </source>
</evidence>